<dbReference type="Gene3D" id="1.50.40.10">
    <property type="entry name" value="Mitochondrial carrier domain"/>
    <property type="match status" value="1"/>
</dbReference>
<organism evidence="10 11">
    <name type="scientific">Pelagomonas calceolata</name>
    <dbReference type="NCBI Taxonomy" id="35677"/>
    <lineage>
        <taxon>Eukaryota</taxon>
        <taxon>Sar</taxon>
        <taxon>Stramenopiles</taxon>
        <taxon>Ochrophyta</taxon>
        <taxon>Pelagophyceae</taxon>
        <taxon>Pelagomonadales</taxon>
        <taxon>Pelagomonadaceae</taxon>
        <taxon>Pelagomonas</taxon>
    </lineage>
</organism>
<evidence type="ECO:0000256" key="9">
    <source>
        <dbReference type="SAM" id="Phobius"/>
    </source>
</evidence>
<comment type="subcellular location">
    <subcellularLocation>
        <location evidence="1">Mitochondrion membrane</location>
        <topology evidence="1">Multi-pass membrane protein</topology>
    </subcellularLocation>
</comment>
<feature type="transmembrane region" description="Helical" evidence="9">
    <location>
        <begin position="60"/>
        <end position="83"/>
    </location>
</feature>
<feature type="transmembrane region" description="Helical" evidence="9">
    <location>
        <begin position="95"/>
        <end position="117"/>
    </location>
</feature>
<keyword evidence="6 9" id="KW-1133">Transmembrane helix</keyword>
<accession>A0A8J2SPM4</accession>
<name>A0A8J2SPM4_9STRA</name>
<dbReference type="InterPro" id="IPR023395">
    <property type="entry name" value="MCP_dom_sf"/>
</dbReference>
<evidence type="ECO:0000256" key="1">
    <source>
        <dbReference type="ARBA" id="ARBA00004225"/>
    </source>
</evidence>
<keyword evidence="3" id="KW-0813">Transport</keyword>
<dbReference type="PANTHER" id="PTHR45788">
    <property type="entry name" value="SUCCINATE/FUMARATE MITOCHONDRIAL TRANSPORTER-RELATED"/>
    <property type="match status" value="1"/>
</dbReference>
<evidence type="ECO:0000256" key="2">
    <source>
        <dbReference type="ARBA" id="ARBA00006375"/>
    </source>
</evidence>
<dbReference type="AlphaFoldDB" id="A0A8J2SPM4"/>
<gene>
    <name evidence="10" type="ORF">PECAL_5P18010</name>
</gene>
<dbReference type="EMBL" id="CAKKNE010000005">
    <property type="protein sequence ID" value="CAH0377229.1"/>
    <property type="molecule type" value="Genomic_DNA"/>
</dbReference>
<keyword evidence="8 9" id="KW-0472">Membrane</keyword>
<dbReference type="SUPFAM" id="SSF103506">
    <property type="entry name" value="Mitochondrial carrier"/>
    <property type="match status" value="1"/>
</dbReference>
<evidence type="ECO:0000256" key="8">
    <source>
        <dbReference type="ARBA" id="ARBA00023136"/>
    </source>
</evidence>
<comment type="similarity">
    <text evidence="2">Belongs to the mitochondrial carrier (TC 2.A.29) family.</text>
</comment>
<evidence type="ECO:0000256" key="4">
    <source>
        <dbReference type="ARBA" id="ARBA00022692"/>
    </source>
</evidence>
<proteinExistence type="inferred from homology"/>
<dbReference type="OrthoDB" id="44467at2759"/>
<protein>
    <submittedName>
        <fullName evidence="10">Uncharacterized protein</fullName>
    </submittedName>
</protein>
<comment type="caution">
    <text evidence="10">The sequence shown here is derived from an EMBL/GenBank/DDBJ whole genome shotgun (WGS) entry which is preliminary data.</text>
</comment>
<dbReference type="GO" id="GO:0006843">
    <property type="term" value="P:mitochondrial citrate transmembrane transport"/>
    <property type="evidence" value="ECO:0007669"/>
    <property type="project" value="TreeGrafter"/>
</dbReference>
<dbReference type="PANTHER" id="PTHR45788:SF4">
    <property type="entry name" value="TRICARBOXYLATE TRANSPORT PROTEIN, MITOCHONDRIAL"/>
    <property type="match status" value="1"/>
</dbReference>
<evidence type="ECO:0000313" key="11">
    <source>
        <dbReference type="Proteomes" id="UP000789595"/>
    </source>
</evidence>
<keyword evidence="4 9" id="KW-0812">Transmembrane</keyword>
<keyword evidence="11" id="KW-1185">Reference proteome</keyword>
<evidence type="ECO:0000256" key="3">
    <source>
        <dbReference type="ARBA" id="ARBA00022448"/>
    </source>
</evidence>
<keyword evidence="7" id="KW-0496">Mitochondrion</keyword>
<dbReference type="GO" id="GO:0071913">
    <property type="term" value="F:citrate secondary active transmembrane transporter activity"/>
    <property type="evidence" value="ECO:0007669"/>
    <property type="project" value="TreeGrafter"/>
</dbReference>
<dbReference type="Pfam" id="PF00153">
    <property type="entry name" value="Mito_carr"/>
    <property type="match status" value="1"/>
</dbReference>
<reference evidence="10" key="1">
    <citation type="submission" date="2021-11" db="EMBL/GenBank/DDBJ databases">
        <authorList>
            <consortium name="Genoscope - CEA"/>
            <person name="William W."/>
        </authorList>
    </citation>
    <scope>NUCLEOTIDE SEQUENCE</scope>
</reference>
<evidence type="ECO:0000313" key="10">
    <source>
        <dbReference type="EMBL" id="CAH0377229.1"/>
    </source>
</evidence>
<evidence type="ECO:0000256" key="7">
    <source>
        <dbReference type="ARBA" id="ARBA00023128"/>
    </source>
</evidence>
<dbReference type="GO" id="GO:0031966">
    <property type="term" value="C:mitochondrial membrane"/>
    <property type="evidence" value="ECO:0007669"/>
    <property type="project" value="UniProtKB-SubCell"/>
</dbReference>
<sequence>MSDPRLQRLTSAENTAIGLATGAIDVSTTQWVLYCKNASQQGLPLTMNPRILYRGYTMSLTNMCVLSGLQFPLTAIATGIFTGGKQRKLSDSEEIGSAFIGGVLSGFICAPMELVMIQQQRYGTSLFSTPGKIIGDAGIGALFGRGLMMSCGREGVFTAGMLGLGPTLRRQAEEAGYSKPQAAMAGALGGGVIVASLSHPMDTIKTCQQGDVTQKTYRGVVHAGVEIKFRAPHAIDATCFRSCNPTHWLICTQVHAAQTLLKESGPKAFFRGWAWRTGRMVFQCFLFDACKNHLSPVFFPHHFRD</sequence>
<dbReference type="Proteomes" id="UP000789595">
    <property type="component" value="Unassembled WGS sequence"/>
</dbReference>
<dbReference type="InterPro" id="IPR018108">
    <property type="entry name" value="MCP_transmembrane"/>
</dbReference>
<keyword evidence="5" id="KW-0677">Repeat</keyword>
<evidence type="ECO:0000256" key="5">
    <source>
        <dbReference type="ARBA" id="ARBA00022737"/>
    </source>
</evidence>
<evidence type="ECO:0000256" key="6">
    <source>
        <dbReference type="ARBA" id="ARBA00022989"/>
    </source>
</evidence>
<dbReference type="InterPro" id="IPR049563">
    <property type="entry name" value="TXTP-like"/>
</dbReference>